<dbReference type="FunCoup" id="A0A6P8YY43">
    <property type="interactions" value="1007"/>
</dbReference>
<comment type="function">
    <text evidence="10">E1-like activating enzyme involved in the 2 ubiquitin-like systems required for autophagy.</text>
</comment>
<dbReference type="GO" id="GO:0019778">
    <property type="term" value="F:Atg12 activating enzyme activity"/>
    <property type="evidence" value="ECO:0007669"/>
    <property type="project" value="TreeGrafter"/>
</dbReference>
<name>A0A6P8YY43_THRPL</name>
<evidence type="ECO:0000256" key="4">
    <source>
        <dbReference type="ARBA" id="ARBA00022448"/>
    </source>
</evidence>
<evidence type="ECO:0000256" key="3">
    <source>
        <dbReference type="ARBA" id="ARBA00017647"/>
    </source>
</evidence>
<dbReference type="AlphaFoldDB" id="A0A6P8YY43"/>
<dbReference type="GO" id="GO:0006995">
    <property type="term" value="P:cellular response to nitrogen starvation"/>
    <property type="evidence" value="ECO:0007669"/>
    <property type="project" value="TreeGrafter"/>
</dbReference>
<evidence type="ECO:0000259" key="12">
    <source>
        <dbReference type="Pfam" id="PF16420"/>
    </source>
</evidence>
<dbReference type="Pfam" id="PF16420">
    <property type="entry name" value="ATG7_N"/>
    <property type="match status" value="1"/>
</dbReference>
<dbReference type="RefSeq" id="XP_034242575.1">
    <property type="nucleotide sequence ID" value="XM_034386684.1"/>
</dbReference>
<comment type="similarity">
    <text evidence="1 10">Belongs to the ATG7 family.</text>
</comment>
<dbReference type="InterPro" id="IPR032197">
    <property type="entry name" value="Atg7_N"/>
</dbReference>
<dbReference type="GO" id="GO:0034727">
    <property type="term" value="P:piecemeal microautophagy of the nucleus"/>
    <property type="evidence" value="ECO:0007669"/>
    <property type="project" value="TreeGrafter"/>
</dbReference>
<dbReference type="GO" id="GO:0000407">
    <property type="term" value="C:phagophore assembly site"/>
    <property type="evidence" value="ECO:0007669"/>
    <property type="project" value="UniProtKB-SubCell"/>
</dbReference>
<evidence type="ECO:0000256" key="2">
    <source>
        <dbReference type="ARBA" id="ARBA00011738"/>
    </source>
</evidence>
<dbReference type="OrthoDB" id="338614at2759"/>
<feature type="domain" description="THIF-type NAD/FAD binding fold" evidence="11">
    <location>
        <begin position="333"/>
        <end position="576"/>
    </location>
</feature>
<dbReference type="GO" id="GO:0032446">
    <property type="term" value="P:protein modification by small protein conjugation"/>
    <property type="evidence" value="ECO:0007669"/>
    <property type="project" value="TreeGrafter"/>
</dbReference>
<dbReference type="SUPFAM" id="SSF69572">
    <property type="entry name" value="Activating enzymes of the ubiquitin-like proteins"/>
    <property type="match status" value="1"/>
</dbReference>
<evidence type="ECO:0000259" key="11">
    <source>
        <dbReference type="Pfam" id="PF00899"/>
    </source>
</evidence>
<dbReference type="InterPro" id="IPR035985">
    <property type="entry name" value="Ubiquitin-activating_enz"/>
</dbReference>
<dbReference type="GO" id="GO:0019779">
    <property type="term" value="F:Atg8 activating enzyme activity"/>
    <property type="evidence" value="ECO:0007669"/>
    <property type="project" value="TreeGrafter"/>
</dbReference>
<reference evidence="14" key="1">
    <citation type="submission" date="2025-08" db="UniProtKB">
        <authorList>
            <consortium name="RefSeq"/>
        </authorList>
    </citation>
    <scope>IDENTIFICATION</scope>
    <source>
        <tissue evidence="14">Total insect</tissue>
    </source>
</reference>
<dbReference type="GO" id="GO:0000422">
    <property type="term" value="P:autophagy of mitochondrion"/>
    <property type="evidence" value="ECO:0007669"/>
    <property type="project" value="TreeGrafter"/>
</dbReference>
<evidence type="ECO:0000256" key="10">
    <source>
        <dbReference type="RuleBase" id="RU366022"/>
    </source>
</evidence>
<dbReference type="CTD" id="10533"/>
<dbReference type="GO" id="GO:0015031">
    <property type="term" value="P:protein transport"/>
    <property type="evidence" value="ECO:0007669"/>
    <property type="project" value="UniProtKB-UniRule"/>
</dbReference>
<evidence type="ECO:0000256" key="9">
    <source>
        <dbReference type="PIRSR" id="PIRSR606285-1"/>
    </source>
</evidence>
<sequence>MTDDSALKYSPFSSHVDPSFWHKLSQIKLDIDKLDEKVHPVWGSYTNVNTVGLPSLHVDCTSYNSKFEELRYQLPAFGCQLNLNTLESYKSSDKTILLEKQGASLWADIANGSVLKNPALLSRFFLLTFGDLKKYTFYYWFAFLAPSTPNVQIIKPPALISTIFSSAQVESLQSEWSNIVDVYQRSYFIVKIQGDQAKIFPLSDIVSIFKAQCEEQWAEFYLAFADPCSSGDAPGWPLRNLLCVLAHYCPHVVGKKINVLSLRLVLKSHGQVNAADKSLLMSVQLLPHNETELKWVGWERNNRGKFGPRFVDVSGDMDPKKRAESAVHLNLKLMKWRLLPEMDLDTVQNTRCLLMGAGTLGCTVARLLMGWGVQHITFVDNGTVSFSNPVRQSLFTFEDCLSGGRPKAEAAAEALKLIFPGVITSGVTLNIPMPGHPVGDSMLKETQDAVATLEKLVEDHDVVFMLTDSRESRWLPTLLAGAKKKLAMNAALGFDTYLVMRHGVFCDDETPPDFNARSIPGRHLGCYFCNDVTAPGNSMADRTLDQQCTVTRPGVSAVAGALVVELMVSVLQHPSKGDAPAVLHKSTGKEDQESVGCLLGTVPHSIRGFLASWDQLTPATHRFSNCIACSEKVLKEYASRGFDFIRDVLNSAVYLEDLTGLTSLHKETENADVWEFSDSEEEENNSE</sequence>
<evidence type="ECO:0000256" key="6">
    <source>
        <dbReference type="ARBA" id="ARBA00022786"/>
    </source>
</evidence>
<keyword evidence="6 10" id="KW-0833">Ubl conjugation pathway</keyword>
<dbReference type="Pfam" id="PF00899">
    <property type="entry name" value="ThiF"/>
    <property type="match status" value="1"/>
</dbReference>
<dbReference type="GeneID" id="117646039"/>
<dbReference type="InterPro" id="IPR042523">
    <property type="entry name" value="Atg7_N_2"/>
</dbReference>
<dbReference type="Gene3D" id="3.40.140.100">
    <property type="entry name" value="Ubiquitin-like modifier-activating enzyme ATG7 C-terminal domain"/>
    <property type="match status" value="1"/>
</dbReference>
<comment type="subcellular location">
    <subcellularLocation>
        <location evidence="10">Cytoplasm</location>
    </subcellularLocation>
    <subcellularLocation>
        <location evidence="10">Preautophagosomal structure</location>
    </subcellularLocation>
</comment>
<dbReference type="Gene3D" id="3.40.140.70">
    <property type="entry name" value="Ubiquitin-like modifier-activating enzyme ATG7 N-terminal domain"/>
    <property type="match status" value="1"/>
</dbReference>
<protein>
    <recommendedName>
        <fullName evidence="3 10">Ubiquitin-like modifier-activating enzyme ATG7</fullName>
    </recommendedName>
    <alternativeName>
        <fullName evidence="10">Autophagy-related protein 7</fullName>
    </alternativeName>
</protein>
<gene>
    <name evidence="14" type="primary">LOC117646039</name>
</gene>
<evidence type="ECO:0000256" key="5">
    <source>
        <dbReference type="ARBA" id="ARBA00022490"/>
    </source>
</evidence>
<dbReference type="Proteomes" id="UP000515158">
    <property type="component" value="Unplaced"/>
</dbReference>
<dbReference type="InterPro" id="IPR006285">
    <property type="entry name" value="Atg7"/>
</dbReference>
<proteinExistence type="inferred from homology"/>
<accession>A0A6P8YY43</accession>
<feature type="active site" description="Glycyl thioester intermediate" evidence="9">
    <location>
        <position position="548"/>
    </location>
</feature>
<dbReference type="FunFam" id="3.40.50.720:FF:000395">
    <property type="entry name" value="ubiquitin-like modifier-activating enzyme ATG7"/>
    <property type="match status" value="1"/>
</dbReference>
<feature type="domain" description="Ubiquitin-like modifier-activating enzyme Atg7 N-terminal" evidence="12">
    <location>
        <begin position="7"/>
        <end position="315"/>
    </location>
</feature>
<dbReference type="Gene3D" id="3.40.50.720">
    <property type="entry name" value="NAD(P)-binding Rossmann-like Domain"/>
    <property type="match status" value="1"/>
</dbReference>
<dbReference type="InterPro" id="IPR042522">
    <property type="entry name" value="Atg7_N_1"/>
</dbReference>
<dbReference type="FunFam" id="3.40.140.70:FF:000001">
    <property type="entry name" value="Ubiquitin-like modifier-activating enzyme atg7"/>
    <property type="match status" value="1"/>
</dbReference>
<dbReference type="InterPro" id="IPR045886">
    <property type="entry name" value="ThiF/MoeB/HesA"/>
</dbReference>
<keyword evidence="4 10" id="KW-0813">Transport</keyword>
<evidence type="ECO:0000313" key="14">
    <source>
        <dbReference type="RefSeq" id="XP_034242575.1"/>
    </source>
</evidence>
<dbReference type="InParanoid" id="A0A6P8YY43"/>
<comment type="subunit">
    <text evidence="2 10">Homodimer.</text>
</comment>
<evidence type="ECO:0000313" key="13">
    <source>
        <dbReference type="Proteomes" id="UP000515158"/>
    </source>
</evidence>
<dbReference type="KEGG" id="tpal:117646039"/>
<dbReference type="GO" id="GO:0000045">
    <property type="term" value="P:autophagosome assembly"/>
    <property type="evidence" value="ECO:0007669"/>
    <property type="project" value="TreeGrafter"/>
</dbReference>
<evidence type="ECO:0000256" key="1">
    <source>
        <dbReference type="ARBA" id="ARBA00010931"/>
    </source>
</evidence>
<keyword evidence="5 10" id="KW-0963">Cytoplasm</keyword>
<dbReference type="InterPro" id="IPR000594">
    <property type="entry name" value="ThiF_NAD_FAD-bd"/>
</dbReference>
<keyword evidence="7 10" id="KW-0653">Protein transport</keyword>
<keyword evidence="13" id="KW-1185">Reference proteome</keyword>
<keyword evidence="8 10" id="KW-0072">Autophagy</keyword>
<dbReference type="PANTHER" id="PTHR10953:SF3">
    <property type="entry name" value="UBIQUITIN-LIKE MODIFIER-ACTIVATING ENZYME ATG7"/>
    <property type="match status" value="1"/>
</dbReference>
<evidence type="ECO:0000256" key="8">
    <source>
        <dbReference type="ARBA" id="ARBA00023006"/>
    </source>
</evidence>
<dbReference type="PANTHER" id="PTHR10953">
    <property type="entry name" value="UBIQUITIN-ACTIVATING ENZYME E1"/>
    <property type="match status" value="1"/>
</dbReference>
<evidence type="ECO:0000256" key="7">
    <source>
        <dbReference type="ARBA" id="ARBA00022927"/>
    </source>
</evidence>
<dbReference type="NCBIfam" id="TIGR01381">
    <property type="entry name" value="E1_like_apg7"/>
    <property type="match status" value="1"/>
</dbReference>
<organism evidence="14">
    <name type="scientific">Thrips palmi</name>
    <name type="common">Melon thrips</name>
    <dbReference type="NCBI Taxonomy" id="161013"/>
    <lineage>
        <taxon>Eukaryota</taxon>
        <taxon>Metazoa</taxon>
        <taxon>Ecdysozoa</taxon>
        <taxon>Arthropoda</taxon>
        <taxon>Hexapoda</taxon>
        <taxon>Insecta</taxon>
        <taxon>Pterygota</taxon>
        <taxon>Neoptera</taxon>
        <taxon>Paraneoptera</taxon>
        <taxon>Thysanoptera</taxon>
        <taxon>Terebrantia</taxon>
        <taxon>Thripoidea</taxon>
        <taxon>Thripidae</taxon>
        <taxon>Thrips</taxon>
    </lineage>
</organism>